<protein>
    <recommendedName>
        <fullName evidence="2">HAT C-terminal dimerisation domain-containing protein</fullName>
    </recommendedName>
</protein>
<gene>
    <name evidence="3" type="ORF">PGT21_014163</name>
</gene>
<dbReference type="InterPro" id="IPR008906">
    <property type="entry name" value="HATC_C_dom"/>
</dbReference>
<evidence type="ECO:0000256" key="1">
    <source>
        <dbReference type="SAM" id="MobiDB-lite"/>
    </source>
</evidence>
<organism evidence="3 4">
    <name type="scientific">Puccinia graminis f. sp. tritici</name>
    <dbReference type="NCBI Taxonomy" id="56615"/>
    <lineage>
        <taxon>Eukaryota</taxon>
        <taxon>Fungi</taxon>
        <taxon>Dikarya</taxon>
        <taxon>Basidiomycota</taxon>
        <taxon>Pucciniomycotina</taxon>
        <taxon>Pucciniomycetes</taxon>
        <taxon>Pucciniales</taxon>
        <taxon>Pucciniaceae</taxon>
        <taxon>Puccinia</taxon>
    </lineage>
</organism>
<dbReference type="AlphaFoldDB" id="A0A5B0M557"/>
<name>A0A5B0M557_PUCGR</name>
<keyword evidence="4" id="KW-1185">Reference proteome</keyword>
<dbReference type="InterPro" id="IPR012337">
    <property type="entry name" value="RNaseH-like_sf"/>
</dbReference>
<feature type="domain" description="HAT C-terminal dimerisation" evidence="2">
    <location>
        <begin position="270"/>
        <end position="317"/>
    </location>
</feature>
<dbReference type="EMBL" id="VSWC01000170">
    <property type="protein sequence ID" value="KAA1071651.1"/>
    <property type="molecule type" value="Genomic_DNA"/>
</dbReference>
<dbReference type="Proteomes" id="UP000324748">
    <property type="component" value="Unassembled WGS sequence"/>
</dbReference>
<dbReference type="SUPFAM" id="SSF53098">
    <property type="entry name" value="Ribonuclease H-like"/>
    <property type="match status" value="1"/>
</dbReference>
<proteinExistence type="predicted"/>
<accession>A0A5B0M557</accession>
<evidence type="ECO:0000313" key="4">
    <source>
        <dbReference type="Proteomes" id="UP000324748"/>
    </source>
</evidence>
<comment type="caution">
    <text evidence="3">The sequence shown here is derived from an EMBL/GenBank/DDBJ whole genome shotgun (WGS) entry which is preliminary data.</text>
</comment>
<sequence length="543" mass="59973">MMVAFYSKNSKIQEGTLAAWKQGLKDQFDIDSGCDPPLVPKANSGLDKGPDCQLNYNPEPAIQPIATGSVSKSKNTKNNQKSKSRSSPGGIGLKDSFGLGGDKPDNNPQTISPIPSVMVRALGRLIWKKCKEEKLNPDWRFLQGCSSLYKPQAQSTSHCGFSLFQQCTAPTSNIFIIHDHIDHADDDVDPANVIITQMQQSIVITCRLNRCLFPAELQHIAAKQRPCNKAGTRGFGRVVKPIPRPVSEITRVITRNPVYDPRIVQSTIPMARRYLAVPATSAASERVFSQGRRIVSWQRSSLEPETIEQLLCLKEWYQLLDSPLWWATYLNSLCAGSTSLEGADWSCAAVHISFPCPEFLWQLYKKWGINSALYLASHKLNNLASLLLSSDSGLPSHKMVKLIVLAVSYFQTIQCTNGARGGITHELLASKGKNVARIAEAPSFTEGDVNLYFTTVRAFTRPAPGSYKDKLDLTIAKPKDDQEGSSEKFVLDTYWPSVQAKLLWEDFNVIATDRAMIIALLPPPRTPTPTPLQKGRAIPPAPP</sequence>
<dbReference type="GO" id="GO:0046983">
    <property type="term" value="F:protein dimerization activity"/>
    <property type="evidence" value="ECO:0007669"/>
    <property type="project" value="InterPro"/>
</dbReference>
<feature type="region of interest" description="Disordered" evidence="1">
    <location>
        <begin position="522"/>
        <end position="543"/>
    </location>
</feature>
<reference evidence="3 4" key="1">
    <citation type="submission" date="2019-05" db="EMBL/GenBank/DDBJ databases">
        <title>Emergence of the Ug99 lineage of the wheat stem rust pathogen through somatic hybridization.</title>
        <authorList>
            <person name="Li F."/>
            <person name="Upadhyaya N.M."/>
            <person name="Sperschneider J."/>
            <person name="Matny O."/>
            <person name="Nguyen-Phuc H."/>
            <person name="Mago R."/>
            <person name="Raley C."/>
            <person name="Miller M.E."/>
            <person name="Silverstein K.A.T."/>
            <person name="Henningsen E."/>
            <person name="Hirsch C.D."/>
            <person name="Visser B."/>
            <person name="Pretorius Z.A."/>
            <person name="Steffenson B.J."/>
            <person name="Schwessinger B."/>
            <person name="Dodds P.N."/>
            <person name="Figueroa M."/>
        </authorList>
    </citation>
    <scope>NUCLEOTIDE SEQUENCE [LARGE SCALE GENOMIC DNA]</scope>
    <source>
        <strain evidence="3">21-0</strain>
    </source>
</reference>
<dbReference type="Pfam" id="PF05699">
    <property type="entry name" value="Dimer_Tnp_hAT"/>
    <property type="match status" value="1"/>
</dbReference>
<dbReference type="OrthoDB" id="265717at2759"/>
<dbReference type="PANTHER" id="PTHR47611:SF1">
    <property type="entry name" value="CCHC-TYPE DOMAIN-CONTAINING PROTEIN"/>
    <property type="match status" value="1"/>
</dbReference>
<evidence type="ECO:0000313" key="3">
    <source>
        <dbReference type="EMBL" id="KAA1071651.1"/>
    </source>
</evidence>
<evidence type="ECO:0000259" key="2">
    <source>
        <dbReference type="Pfam" id="PF05699"/>
    </source>
</evidence>
<dbReference type="PANTHER" id="PTHR47611">
    <property type="entry name" value="HAT DIMERISATION DOMAIN, C-TERMINAL"/>
    <property type="match status" value="1"/>
</dbReference>
<feature type="region of interest" description="Disordered" evidence="1">
    <location>
        <begin position="31"/>
        <end position="112"/>
    </location>
</feature>
<feature type="compositionally biased region" description="Low complexity" evidence="1">
    <location>
        <begin position="69"/>
        <end position="87"/>
    </location>
</feature>